<organism evidence="2">
    <name type="scientific">Pongo abelii</name>
    <name type="common">Sumatran orangutan</name>
    <name type="synonym">Pongo pygmaeus abelii</name>
    <dbReference type="NCBI Taxonomy" id="9601"/>
    <lineage>
        <taxon>Eukaryota</taxon>
        <taxon>Metazoa</taxon>
        <taxon>Chordata</taxon>
        <taxon>Craniata</taxon>
        <taxon>Vertebrata</taxon>
        <taxon>Euteleostomi</taxon>
        <taxon>Mammalia</taxon>
        <taxon>Eutheria</taxon>
        <taxon>Euarchontoglires</taxon>
        <taxon>Primates</taxon>
        <taxon>Haplorrhini</taxon>
        <taxon>Catarrhini</taxon>
        <taxon>Hominidae</taxon>
        <taxon>Pongo</taxon>
    </lineage>
</organism>
<gene>
    <name evidence="2" type="ORF">CR201_G0040283</name>
</gene>
<accession>A0A2J8XUD9</accession>
<dbReference type="AlphaFoldDB" id="A0A2J8XUD9"/>
<feature type="compositionally biased region" description="Low complexity" evidence="1">
    <location>
        <begin position="22"/>
        <end position="32"/>
    </location>
</feature>
<evidence type="ECO:0000313" key="2">
    <source>
        <dbReference type="EMBL" id="PNJ85633.1"/>
    </source>
</evidence>
<dbReference type="EMBL" id="NDHI03003310">
    <property type="protein sequence ID" value="PNJ85633.1"/>
    <property type="molecule type" value="Genomic_DNA"/>
</dbReference>
<protein>
    <submittedName>
        <fullName evidence="2">Uncharacterized protein</fullName>
    </submittedName>
</protein>
<proteinExistence type="predicted"/>
<evidence type="ECO:0000256" key="1">
    <source>
        <dbReference type="SAM" id="MobiDB-lite"/>
    </source>
</evidence>
<sequence length="79" mass="8118">MNGQTSIPVRGSGCRPLPELQTGTSLAASPSAPTSPPNSVCSTGCFSPILRGPRIQKLATRGGMPVITATREAEGRRIA</sequence>
<name>A0A2J8XUD9_PONAB</name>
<reference evidence="2" key="1">
    <citation type="submission" date="2017-12" db="EMBL/GenBank/DDBJ databases">
        <title>High-resolution comparative analysis of great ape genomes.</title>
        <authorList>
            <person name="Pollen A."/>
            <person name="Hastie A."/>
            <person name="Hormozdiari F."/>
            <person name="Dougherty M."/>
            <person name="Liu R."/>
            <person name="Chaisson M."/>
            <person name="Hoppe E."/>
            <person name="Hill C."/>
            <person name="Pang A."/>
            <person name="Hillier L."/>
            <person name="Baker C."/>
            <person name="Armstrong J."/>
            <person name="Shendure J."/>
            <person name="Paten B."/>
            <person name="Wilson R."/>
            <person name="Chao H."/>
            <person name="Schneider V."/>
            <person name="Ventura M."/>
            <person name="Kronenberg Z."/>
            <person name="Murali S."/>
            <person name="Gordon D."/>
            <person name="Cantsilieris S."/>
            <person name="Munson K."/>
            <person name="Nelson B."/>
            <person name="Raja A."/>
            <person name="Underwood J."/>
            <person name="Diekhans M."/>
            <person name="Fiddes I."/>
            <person name="Haussler D."/>
            <person name="Eichler E."/>
        </authorList>
    </citation>
    <scope>NUCLEOTIDE SEQUENCE [LARGE SCALE GENOMIC DNA]</scope>
    <source>
        <strain evidence="2">Susie</strain>
    </source>
</reference>
<feature type="region of interest" description="Disordered" evidence="1">
    <location>
        <begin position="1"/>
        <end position="40"/>
    </location>
</feature>
<comment type="caution">
    <text evidence="2">The sequence shown here is derived from an EMBL/GenBank/DDBJ whole genome shotgun (WGS) entry which is preliminary data.</text>
</comment>